<dbReference type="GO" id="GO:0016829">
    <property type="term" value="F:lyase activity"/>
    <property type="evidence" value="ECO:0007669"/>
    <property type="project" value="UniProtKB-KW"/>
</dbReference>
<evidence type="ECO:0000256" key="1">
    <source>
        <dbReference type="ARBA" id="ARBA00001946"/>
    </source>
</evidence>
<dbReference type="PRINTS" id="PR00095">
    <property type="entry name" value="ANTSNTHASEI"/>
</dbReference>
<keyword evidence="5" id="KW-0460">Magnesium</keyword>
<evidence type="ECO:0000256" key="6">
    <source>
        <dbReference type="ARBA" id="ARBA00023141"/>
    </source>
</evidence>
<dbReference type="PANTHER" id="PTHR11236:SF48">
    <property type="entry name" value="ISOCHORISMATE SYNTHASE MENF"/>
    <property type="match status" value="1"/>
</dbReference>
<dbReference type="Gene3D" id="3.60.120.10">
    <property type="entry name" value="Anthranilate synthase"/>
    <property type="match status" value="1"/>
</dbReference>
<gene>
    <name evidence="10" type="ORF">BKD89_03125</name>
</gene>
<feature type="domain" description="Chorismate-utilising enzyme C-terminal" evidence="9">
    <location>
        <begin position="152"/>
        <end position="404"/>
    </location>
</feature>
<organism evidence="10 11">
    <name type="scientific">Methanomethylophilus alvi</name>
    <dbReference type="NCBI Taxonomy" id="1291540"/>
    <lineage>
        <taxon>Archaea</taxon>
        <taxon>Methanobacteriati</taxon>
        <taxon>Thermoplasmatota</taxon>
        <taxon>Thermoplasmata</taxon>
        <taxon>Methanomassiliicoccales</taxon>
        <taxon>Methanomethylophilaceae</taxon>
        <taxon>Methanomethylophilus</taxon>
    </lineage>
</organism>
<reference evidence="10 11" key="1">
    <citation type="submission" date="2016-10" db="EMBL/GenBank/DDBJ databases">
        <title>Complete genome of the TMA-utilizing, human hosted archaeon Methanomethylophilus alvus Gen. nov, sp. nov., strain Mx-05, derived from a pure culture.</title>
        <authorList>
            <person name="Brugere J.-F."/>
            <person name="Ben Hania W."/>
            <person name="Chaudhary P.P."/>
            <person name="Gaci N."/>
            <person name="Borrel G."/>
            <person name="Cao Van Tuat L."/>
            <person name="Fardeau M.-L."/>
            <person name="Harris H.M.B."/>
            <person name="O'Toole P.W."/>
            <person name="Ollivier B."/>
        </authorList>
    </citation>
    <scope>NUCLEOTIDE SEQUENCE [LARGE SCALE GENOMIC DNA]</scope>
    <source>
        <strain evidence="10 11">Mx-05</strain>
    </source>
</reference>
<dbReference type="RefSeq" id="WP_015504524.1">
    <property type="nucleotide sequence ID" value="NZ_CP017686.1"/>
</dbReference>
<dbReference type="GeneID" id="41321426"/>
<dbReference type="InterPro" id="IPR019999">
    <property type="entry name" value="Anth_synth_I-like"/>
</dbReference>
<evidence type="ECO:0000259" key="9">
    <source>
        <dbReference type="Pfam" id="PF00425"/>
    </source>
</evidence>
<keyword evidence="4" id="KW-0028">Amino-acid biosynthesis</keyword>
<dbReference type="EMBL" id="CP017686">
    <property type="protein sequence ID" value="AYQ54797.1"/>
    <property type="molecule type" value="Genomic_DNA"/>
</dbReference>
<evidence type="ECO:0000256" key="5">
    <source>
        <dbReference type="ARBA" id="ARBA00022842"/>
    </source>
</evidence>
<evidence type="ECO:0000313" key="10">
    <source>
        <dbReference type="EMBL" id="AYQ54797.1"/>
    </source>
</evidence>
<evidence type="ECO:0000256" key="8">
    <source>
        <dbReference type="SAM" id="MobiDB-lite"/>
    </source>
</evidence>
<comment type="pathway">
    <text evidence="2">Amino-acid biosynthesis; L-tryptophan biosynthesis; L-tryptophan from chorismate: step 1/5.</text>
</comment>
<dbReference type="Pfam" id="PF00425">
    <property type="entry name" value="Chorismate_bind"/>
    <property type="match status" value="1"/>
</dbReference>
<proteinExistence type="predicted"/>
<dbReference type="InterPro" id="IPR015890">
    <property type="entry name" value="Chorismate_C"/>
</dbReference>
<evidence type="ECO:0000256" key="7">
    <source>
        <dbReference type="ARBA" id="ARBA00023239"/>
    </source>
</evidence>
<protein>
    <recommendedName>
        <fullName evidence="9">Chorismate-utilising enzyme C-terminal domain-containing protein</fullName>
    </recommendedName>
</protein>
<evidence type="ECO:0000256" key="4">
    <source>
        <dbReference type="ARBA" id="ARBA00022822"/>
    </source>
</evidence>
<keyword evidence="3" id="KW-0479">Metal-binding</keyword>
<keyword evidence="7" id="KW-0456">Lyase</keyword>
<name>A0A3G3IG40_9ARCH</name>
<evidence type="ECO:0000313" key="11">
    <source>
        <dbReference type="Proteomes" id="UP000273278"/>
    </source>
</evidence>
<dbReference type="InterPro" id="IPR005801">
    <property type="entry name" value="ADC_synthase"/>
</dbReference>
<evidence type="ECO:0000256" key="2">
    <source>
        <dbReference type="ARBA" id="ARBA00004873"/>
    </source>
</evidence>
<comment type="cofactor">
    <cofactor evidence="1">
        <name>Mg(2+)</name>
        <dbReference type="ChEBI" id="CHEBI:18420"/>
    </cofactor>
</comment>
<dbReference type="GO" id="GO:0000162">
    <property type="term" value="P:L-tryptophan biosynthetic process"/>
    <property type="evidence" value="ECO:0007669"/>
    <property type="project" value="UniProtKB-UniPathway"/>
</dbReference>
<dbReference type="Proteomes" id="UP000273278">
    <property type="component" value="Chromosome"/>
</dbReference>
<dbReference type="UniPathway" id="UPA00035">
    <property type="reaction ID" value="UER00040"/>
</dbReference>
<keyword evidence="6" id="KW-0057">Aromatic amino acid biosynthesis</keyword>
<feature type="region of interest" description="Disordered" evidence="8">
    <location>
        <begin position="231"/>
        <end position="253"/>
    </location>
</feature>
<accession>A0A3G3IG40</accession>
<evidence type="ECO:0000256" key="3">
    <source>
        <dbReference type="ARBA" id="ARBA00022723"/>
    </source>
</evidence>
<sequence length="414" mass="45650">MECLKYVPALWIYSSMDRRDTVFLDSSMGGGRSYIGLMPHRVFLPGESDAVEVLDGMSDDDVLMGYLSYDYGLSLHGISSIHPKAQIPDFILADFDVVIEEDPVGKRLHVTCRGRVMPVCDEERFVMRLVEGASPPEDIPGHGYDVVSDMSRSDFVRSVEEARSMMAEGEFYVINLSRSISVRSSSDPFGTFLRLRRLSPSPFGAYADLCGIQIASSSMEMLLDHRDGVVRTRPIKGTSPRTGDSKKDRDSLSALLSSDKDRSELLMVTDMERNDMNRFCVPGSVDVGSFFRPEVYSTLYHTVSDVVGRVREGVRTGEMVSCMFPGGSVTGAPKEVCMETIDSLEACRRGIYTGSMGIFSAHMAEMSITIRTMVHSGDTYTIGVGSGITYESDPDAEYDETSLKALAMLRSLEG</sequence>
<dbReference type="PANTHER" id="PTHR11236">
    <property type="entry name" value="AMINOBENZOATE/ANTHRANILATE SYNTHASE"/>
    <property type="match status" value="1"/>
</dbReference>
<dbReference type="SUPFAM" id="SSF56322">
    <property type="entry name" value="ADC synthase"/>
    <property type="match status" value="1"/>
</dbReference>
<dbReference type="GO" id="GO:0046872">
    <property type="term" value="F:metal ion binding"/>
    <property type="evidence" value="ECO:0007669"/>
    <property type="project" value="UniProtKB-KW"/>
</dbReference>
<keyword evidence="4" id="KW-0822">Tryptophan biosynthesis</keyword>
<dbReference type="AlphaFoldDB" id="A0A3G3IG40"/>